<keyword evidence="3" id="KW-1185">Reference proteome</keyword>
<feature type="transmembrane region" description="Helical" evidence="1">
    <location>
        <begin position="12"/>
        <end position="38"/>
    </location>
</feature>
<gene>
    <name evidence="2" type="ORF">KDK_46070</name>
</gene>
<dbReference type="InterPro" id="IPR036259">
    <property type="entry name" value="MFS_trans_sf"/>
</dbReference>
<dbReference type="InterPro" id="IPR004896">
    <property type="entry name" value="PucC-rel"/>
</dbReference>
<evidence type="ECO:0000313" key="3">
    <source>
        <dbReference type="Proteomes" id="UP000287188"/>
    </source>
</evidence>
<name>A0A402ANU9_9CHLR</name>
<dbReference type="Pfam" id="PF03209">
    <property type="entry name" value="PUCC"/>
    <property type="match status" value="1"/>
</dbReference>
<feature type="transmembrane region" description="Helical" evidence="1">
    <location>
        <begin position="44"/>
        <end position="65"/>
    </location>
</feature>
<dbReference type="SUPFAM" id="SSF103473">
    <property type="entry name" value="MFS general substrate transporter"/>
    <property type="match status" value="1"/>
</dbReference>
<accession>A0A402ANU9</accession>
<evidence type="ECO:0000313" key="2">
    <source>
        <dbReference type="EMBL" id="GCE20807.1"/>
    </source>
</evidence>
<keyword evidence="1" id="KW-0472">Membrane</keyword>
<sequence>MYYLLTDEAGKFMGIWSAVGILPQVVGITIGGIILQLLRTIPNHFGYTSLFLLTVVYLVLGTLAIQRVRGIR</sequence>
<dbReference type="AlphaFoldDB" id="A0A402ANU9"/>
<keyword evidence="1" id="KW-0812">Transmembrane</keyword>
<dbReference type="EMBL" id="BIFS01000001">
    <property type="protein sequence ID" value="GCE20807.1"/>
    <property type="molecule type" value="Genomic_DNA"/>
</dbReference>
<evidence type="ECO:0000256" key="1">
    <source>
        <dbReference type="SAM" id="Phobius"/>
    </source>
</evidence>
<protein>
    <submittedName>
        <fullName evidence="2">Uncharacterized protein</fullName>
    </submittedName>
</protein>
<organism evidence="2 3">
    <name type="scientific">Dictyobacter kobayashii</name>
    <dbReference type="NCBI Taxonomy" id="2014872"/>
    <lineage>
        <taxon>Bacteria</taxon>
        <taxon>Bacillati</taxon>
        <taxon>Chloroflexota</taxon>
        <taxon>Ktedonobacteria</taxon>
        <taxon>Ktedonobacterales</taxon>
        <taxon>Dictyobacteraceae</taxon>
        <taxon>Dictyobacter</taxon>
    </lineage>
</organism>
<reference evidence="3" key="1">
    <citation type="submission" date="2018-12" db="EMBL/GenBank/DDBJ databases">
        <title>Tengunoibacter tsumagoiensis gen. nov., sp. nov., Dictyobacter kobayashii sp. nov., D. alpinus sp. nov., and D. joshuensis sp. nov. and description of Dictyobacteraceae fam. nov. within the order Ktedonobacterales isolated from Tengu-no-mugimeshi.</title>
        <authorList>
            <person name="Wang C.M."/>
            <person name="Zheng Y."/>
            <person name="Sakai Y."/>
            <person name="Toyoda A."/>
            <person name="Minakuchi Y."/>
            <person name="Abe K."/>
            <person name="Yokota A."/>
            <person name="Yabe S."/>
        </authorList>
    </citation>
    <scope>NUCLEOTIDE SEQUENCE [LARGE SCALE GENOMIC DNA]</scope>
    <source>
        <strain evidence="3">Uno11</strain>
    </source>
</reference>
<keyword evidence="1" id="KW-1133">Transmembrane helix</keyword>
<proteinExistence type="predicted"/>
<comment type="caution">
    <text evidence="2">The sequence shown here is derived from an EMBL/GenBank/DDBJ whole genome shotgun (WGS) entry which is preliminary data.</text>
</comment>
<dbReference type="Proteomes" id="UP000287188">
    <property type="component" value="Unassembled WGS sequence"/>
</dbReference>